<evidence type="ECO:0000313" key="7">
    <source>
        <dbReference type="EMBL" id="EZA54480.1"/>
    </source>
</evidence>
<accession>A0A026WEF4</accession>
<dbReference type="EMBL" id="KK107247">
    <property type="protein sequence ID" value="EZA54480.1"/>
    <property type="molecule type" value="Genomic_DNA"/>
</dbReference>
<dbReference type="PROSITE" id="PS50950">
    <property type="entry name" value="ZF_THAP"/>
    <property type="match status" value="1"/>
</dbReference>
<reference evidence="7 8" key="1">
    <citation type="journal article" date="2014" name="Curr. Biol.">
        <title>The genome of the clonal raider ant Cerapachys biroi.</title>
        <authorList>
            <person name="Oxley P.R."/>
            <person name="Ji L."/>
            <person name="Fetter-Pruneda I."/>
            <person name="McKenzie S.K."/>
            <person name="Li C."/>
            <person name="Hu H."/>
            <person name="Zhang G."/>
            <person name="Kronauer D.J."/>
        </authorList>
    </citation>
    <scope>NUCLEOTIDE SEQUENCE [LARGE SCALE GENOMIC DNA]</scope>
</reference>
<proteinExistence type="predicted"/>
<evidence type="ECO:0000256" key="3">
    <source>
        <dbReference type="ARBA" id="ARBA00022833"/>
    </source>
</evidence>
<dbReference type="GO" id="GO:0003677">
    <property type="term" value="F:DNA binding"/>
    <property type="evidence" value="ECO:0007669"/>
    <property type="project" value="UniProtKB-UniRule"/>
</dbReference>
<dbReference type="Pfam" id="PF05485">
    <property type="entry name" value="THAP"/>
    <property type="match status" value="1"/>
</dbReference>
<protein>
    <recommendedName>
        <fullName evidence="6">THAP-type domain-containing protein</fullName>
    </recommendedName>
</protein>
<sequence>MPQCCAMNCFSQQVTGKLFHRLPKDPVRRAIWIRRIERKDWIPSNNSRLCEVF</sequence>
<keyword evidence="2 5" id="KW-0863">Zinc-finger</keyword>
<dbReference type="InterPro" id="IPR006612">
    <property type="entry name" value="THAP_Znf"/>
</dbReference>
<dbReference type="PANTHER" id="PTHR46927">
    <property type="entry name" value="AGAP005574-PA"/>
    <property type="match status" value="1"/>
</dbReference>
<evidence type="ECO:0000256" key="2">
    <source>
        <dbReference type="ARBA" id="ARBA00022771"/>
    </source>
</evidence>
<dbReference type="OMA" id="IERKDWI"/>
<evidence type="ECO:0000259" key="6">
    <source>
        <dbReference type="PROSITE" id="PS50950"/>
    </source>
</evidence>
<evidence type="ECO:0000256" key="1">
    <source>
        <dbReference type="ARBA" id="ARBA00022723"/>
    </source>
</evidence>
<name>A0A026WEF4_OOCBI</name>
<feature type="domain" description="THAP-type" evidence="6">
    <location>
        <begin position="1"/>
        <end position="53"/>
    </location>
</feature>
<gene>
    <name evidence="7" type="ORF">X777_05756</name>
</gene>
<keyword evidence="4 5" id="KW-0238">DNA-binding</keyword>
<dbReference type="GO" id="GO:0008270">
    <property type="term" value="F:zinc ion binding"/>
    <property type="evidence" value="ECO:0007669"/>
    <property type="project" value="UniProtKB-KW"/>
</dbReference>
<keyword evidence="8" id="KW-1185">Reference proteome</keyword>
<dbReference type="SUPFAM" id="SSF57716">
    <property type="entry name" value="Glucocorticoid receptor-like (DNA-binding domain)"/>
    <property type="match status" value="1"/>
</dbReference>
<evidence type="ECO:0000256" key="5">
    <source>
        <dbReference type="PROSITE-ProRule" id="PRU00309"/>
    </source>
</evidence>
<keyword evidence="3" id="KW-0862">Zinc</keyword>
<dbReference type="Proteomes" id="UP000053097">
    <property type="component" value="Unassembled WGS sequence"/>
</dbReference>
<organism evidence="7 8">
    <name type="scientific">Ooceraea biroi</name>
    <name type="common">Clonal raider ant</name>
    <name type="synonym">Cerapachys biroi</name>
    <dbReference type="NCBI Taxonomy" id="2015173"/>
    <lineage>
        <taxon>Eukaryota</taxon>
        <taxon>Metazoa</taxon>
        <taxon>Ecdysozoa</taxon>
        <taxon>Arthropoda</taxon>
        <taxon>Hexapoda</taxon>
        <taxon>Insecta</taxon>
        <taxon>Pterygota</taxon>
        <taxon>Neoptera</taxon>
        <taxon>Endopterygota</taxon>
        <taxon>Hymenoptera</taxon>
        <taxon>Apocrita</taxon>
        <taxon>Aculeata</taxon>
        <taxon>Formicoidea</taxon>
        <taxon>Formicidae</taxon>
        <taxon>Dorylinae</taxon>
        <taxon>Ooceraea</taxon>
    </lineage>
</organism>
<keyword evidence="1" id="KW-0479">Metal-binding</keyword>
<dbReference type="InterPro" id="IPR052224">
    <property type="entry name" value="THAP_domain_protein"/>
</dbReference>
<dbReference type="AlphaFoldDB" id="A0A026WEF4"/>
<evidence type="ECO:0000313" key="8">
    <source>
        <dbReference type="Proteomes" id="UP000053097"/>
    </source>
</evidence>
<evidence type="ECO:0000256" key="4">
    <source>
        <dbReference type="ARBA" id="ARBA00023125"/>
    </source>
</evidence>
<dbReference type="PANTHER" id="PTHR46927:SF3">
    <property type="entry name" value="THAP-TYPE DOMAIN-CONTAINING PROTEIN"/>
    <property type="match status" value="1"/>
</dbReference>